<organism evidence="1 2">
    <name type="scientific">Nostoc flagelliforme CCNUN1</name>
    <dbReference type="NCBI Taxonomy" id="2038116"/>
    <lineage>
        <taxon>Bacteria</taxon>
        <taxon>Bacillati</taxon>
        <taxon>Cyanobacteriota</taxon>
        <taxon>Cyanophyceae</taxon>
        <taxon>Nostocales</taxon>
        <taxon>Nostocaceae</taxon>
        <taxon>Nostoc</taxon>
    </lineage>
</organism>
<name>A0A2K8TB54_9NOSO</name>
<dbReference type="Proteomes" id="UP000232003">
    <property type="component" value="Plasmid pNFSY08"/>
</dbReference>
<keyword evidence="1" id="KW-0614">Plasmid</keyword>
<protein>
    <submittedName>
        <fullName evidence="1">Uncharacterized protein</fullName>
    </submittedName>
</protein>
<evidence type="ECO:0000313" key="1">
    <source>
        <dbReference type="EMBL" id="AUB44900.1"/>
    </source>
</evidence>
<sequence>MRLPCAVDGLVVTLIVHALNRDSVNYLSFQSPTASDRLFFSHPHSLSHLSMRKF</sequence>
<proteinExistence type="predicted"/>
<evidence type="ECO:0000313" key="2">
    <source>
        <dbReference type="Proteomes" id="UP000232003"/>
    </source>
</evidence>
<gene>
    <name evidence="1" type="ORF">COO91_11153</name>
</gene>
<dbReference type="AlphaFoldDB" id="A0A2K8TB54"/>
<accession>A0A2K8TB54</accession>
<keyword evidence="2" id="KW-1185">Reference proteome</keyword>
<geneLocation type="plasmid" evidence="2">
    <name>pnfsy08</name>
</geneLocation>
<reference evidence="1 2" key="1">
    <citation type="submission" date="2017-11" db="EMBL/GenBank/DDBJ databases">
        <title>Complete genome of a free-living desiccation-tolerant cyanobacterium and its photosynthetic adaptation to extreme terrestrial habitat.</title>
        <authorList>
            <person name="Shang J."/>
        </authorList>
    </citation>
    <scope>NUCLEOTIDE SEQUENCE [LARGE SCALE GENOMIC DNA]</scope>
    <source>
        <strain evidence="1 2">CCNUN1</strain>
        <plasmid evidence="2">pnfsy08</plasmid>
    </source>
</reference>
<dbReference type="EMBL" id="CP024793">
    <property type="protein sequence ID" value="AUB44900.1"/>
    <property type="molecule type" value="Genomic_DNA"/>
</dbReference>
<dbReference type="KEGG" id="nfl:COO91_11153"/>